<sequence>MSYGPLGTTFGYGVGTHSGKMLDSPIVEIPQGVKLILSFFHPDYSKKYEGHEIDELFERYISREGTLRGAVIAEFPDGWQAPLLFLDYKNRKPAVPHYFC</sequence>
<protein>
    <submittedName>
        <fullName evidence="1">Uncharacterized protein</fullName>
    </submittedName>
</protein>
<keyword evidence="2" id="KW-1185">Reference proteome</keyword>
<gene>
    <name evidence="1" type="ORF">MTP09_07160</name>
</gene>
<dbReference type="RefSeq" id="WP_243551531.1">
    <property type="nucleotide sequence ID" value="NZ_CP094532.1"/>
</dbReference>
<organism evidence="1 2">
    <name type="scientific">Chryseobacterium suipulveris</name>
    <dbReference type="NCBI Taxonomy" id="2929800"/>
    <lineage>
        <taxon>Bacteria</taxon>
        <taxon>Pseudomonadati</taxon>
        <taxon>Bacteroidota</taxon>
        <taxon>Flavobacteriia</taxon>
        <taxon>Flavobacteriales</taxon>
        <taxon>Weeksellaceae</taxon>
        <taxon>Chryseobacterium group</taxon>
        <taxon>Chryseobacterium</taxon>
    </lineage>
</organism>
<name>A0ABY4BXG5_9FLAO</name>
<dbReference type="Proteomes" id="UP000831460">
    <property type="component" value="Chromosome"/>
</dbReference>
<evidence type="ECO:0000313" key="1">
    <source>
        <dbReference type="EMBL" id="UOE42403.1"/>
    </source>
</evidence>
<proteinExistence type="predicted"/>
<accession>A0ABY4BXG5</accession>
<reference evidence="1 2" key="1">
    <citation type="submission" date="2022-03" db="EMBL/GenBank/DDBJ databases">
        <title>Chryseobacterium sp. isolated from particulate matters in swine house.</title>
        <authorList>
            <person name="Won M."/>
            <person name="Kim S.-J."/>
            <person name="Kwon S.-W."/>
        </authorList>
    </citation>
    <scope>NUCLEOTIDE SEQUENCE [LARGE SCALE GENOMIC DNA]</scope>
    <source>
        <strain evidence="1 2">SC2-2</strain>
    </source>
</reference>
<evidence type="ECO:0000313" key="2">
    <source>
        <dbReference type="Proteomes" id="UP000831460"/>
    </source>
</evidence>
<dbReference type="EMBL" id="CP094532">
    <property type="protein sequence ID" value="UOE42403.1"/>
    <property type="molecule type" value="Genomic_DNA"/>
</dbReference>